<sequence>MSHRLPVSERRQAARAFEEEQFQNWIDNGGNLIERALNDPESLHVGERRIVLGDFPYSGDSNDFIAKVTDGRWNSKLQLESTAGGDPWKLTIPACKLFICDCRKPLDGEDLDSMYEAQLRAEGDQTVEERARENVRYIWQKRGRRNARIMLAALQRELESAGRLPSNSMDEKFLWDQVKPLPPYWLFEIRDGNYYGFALYRTKEIADKFGPATERVWKLFTEMFRGDRRGEGVRGYKCGNSRIFEGHTLNRKVREYWAKFDEAYETDWAAMRRHFQAWREAESEGSIVADILLNTFIVFSSDCIPSELGNKLYNAHELPPLYVWAVDPDWEPPSPDAEADEDGYAGRVKVSIKAVYGWFYGARWEDQYTMKQLWEKAQKNQDNIWTCESLRVKEWDHEPYVLVDGEEVIQWKPPHGMHCLCLACALNEL</sequence>
<dbReference type="OrthoDB" id="4777915at2759"/>
<proteinExistence type="predicted"/>
<evidence type="ECO:0000313" key="2">
    <source>
        <dbReference type="Proteomes" id="UP000319257"/>
    </source>
</evidence>
<dbReference type="RefSeq" id="XP_030995056.1">
    <property type="nucleotide sequence ID" value="XM_031140938.1"/>
</dbReference>
<dbReference type="AlphaFoldDB" id="A0A507AR84"/>
<protein>
    <submittedName>
        <fullName evidence="1">Uncharacterized protein</fullName>
    </submittedName>
</protein>
<name>A0A507AR84_9PEZI</name>
<gene>
    <name evidence="1" type="ORF">E0L32_006318</name>
</gene>
<evidence type="ECO:0000313" key="1">
    <source>
        <dbReference type="EMBL" id="TPX13345.1"/>
    </source>
</evidence>
<dbReference type="InParanoid" id="A0A507AR84"/>
<organism evidence="1 2">
    <name type="scientific">Thyridium curvatum</name>
    <dbReference type="NCBI Taxonomy" id="1093900"/>
    <lineage>
        <taxon>Eukaryota</taxon>
        <taxon>Fungi</taxon>
        <taxon>Dikarya</taxon>
        <taxon>Ascomycota</taxon>
        <taxon>Pezizomycotina</taxon>
        <taxon>Sordariomycetes</taxon>
        <taxon>Sordariomycetidae</taxon>
        <taxon>Thyridiales</taxon>
        <taxon>Thyridiaceae</taxon>
        <taxon>Thyridium</taxon>
    </lineage>
</organism>
<dbReference type="Proteomes" id="UP000319257">
    <property type="component" value="Unassembled WGS sequence"/>
</dbReference>
<keyword evidence="2" id="KW-1185">Reference proteome</keyword>
<comment type="caution">
    <text evidence="1">The sequence shown here is derived from an EMBL/GenBank/DDBJ whole genome shotgun (WGS) entry which is preliminary data.</text>
</comment>
<dbReference type="EMBL" id="SKBQ01000035">
    <property type="protein sequence ID" value="TPX13345.1"/>
    <property type="molecule type" value="Genomic_DNA"/>
</dbReference>
<dbReference type="GeneID" id="41973765"/>
<accession>A0A507AR84</accession>
<reference evidence="1 2" key="1">
    <citation type="submission" date="2019-06" db="EMBL/GenBank/DDBJ databases">
        <title>Draft genome sequence of the filamentous fungus Phialemoniopsis curvata isolated from diesel fuel.</title>
        <authorList>
            <person name="Varaljay V.A."/>
            <person name="Lyon W.J."/>
            <person name="Crouch A.L."/>
            <person name="Drake C.E."/>
            <person name="Hollomon J.M."/>
            <person name="Nadeau L.J."/>
            <person name="Nunn H.S."/>
            <person name="Stevenson B.S."/>
            <person name="Bojanowski C.L."/>
            <person name="Crookes-Goodson W.J."/>
        </authorList>
    </citation>
    <scope>NUCLEOTIDE SEQUENCE [LARGE SCALE GENOMIC DNA]</scope>
    <source>
        <strain evidence="1 2">D216</strain>
    </source>
</reference>